<evidence type="ECO:0000256" key="1">
    <source>
        <dbReference type="SAM" id="Phobius"/>
    </source>
</evidence>
<keyword evidence="1" id="KW-1133">Transmembrane helix</keyword>
<dbReference type="AlphaFoldDB" id="A0A1G2FAW8"/>
<dbReference type="InterPro" id="IPR027981">
    <property type="entry name" value="DUF4446"/>
</dbReference>
<dbReference type="EMBL" id="MHMY01000014">
    <property type="protein sequence ID" value="OGZ35216.1"/>
    <property type="molecule type" value="Genomic_DNA"/>
</dbReference>
<dbReference type="Pfam" id="PF14584">
    <property type="entry name" value="DUF4446"/>
    <property type="match status" value="1"/>
</dbReference>
<evidence type="ECO:0000313" key="2">
    <source>
        <dbReference type="EMBL" id="OGZ35216.1"/>
    </source>
</evidence>
<dbReference type="Proteomes" id="UP000176974">
    <property type="component" value="Unassembled WGS sequence"/>
</dbReference>
<proteinExistence type="predicted"/>
<keyword evidence="1" id="KW-0472">Membrane</keyword>
<evidence type="ECO:0008006" key="4">
    <source>
        <dbReference type="Google" id="ProtNLM"/>
    </source>
</evidence>
<accession>A0A1G2FAW8</accession>
<gene>
    <name evidence="2" type="ORF">A2815_01755</name>
</gene>
<feature type="transmembrane region" description="Helical" evidence="1">
    <location>
        <begin position="6"/>
        <end position="29"/>
    </location>
</feature>
<sequence length="160" mass="18115">MNILTDNPIFILVLTAITLLVLWNIYLHFQFWQNKKKLKIFFAGKSASDLEGVLFEEIKRLKKSEDEIKKILKSLKGLEKMASLSIQKVGVVRFNPFKEVGGDQSFAIALVDSYNNGLVISSLYTREGTRIYAKPVEAGQSKYPLSKEEKEAMKKAGVKL</sequence>
<protein>
    <recommendedName>
        <fullName evidence="4">DUF4446 domain-containing protein</fullName>
    </recommendedName>
</protein>
<name>A0A1G2FAW8_9BACT</name>
<reference evidence="2 3" key="1">
    <citation type="journal article" date="2016" name="Nat. Commun.">
        <title>Thousands of microbial genomes shed light on interconnected biogeochemical processes in an aquifer system.</title>
        <authorList>
            <person name="Anantharaman K."/>
            <person name="Brown C.T."/>
            <person name="Hug L.A."/>
            <person name="Sharon I."/>
            <person name="Castelle C.J."/>
            <person name="Probst A.J."/>
            <person name="Thomas B.C."/>
            <person name="Singh A."/>
            <person name="Wilkins M.J."/>
            <person name="Karaoz U."/>
            <person name="Brodie E.L."/>
            <person name="Williams K.H."/>
            <person name="Hubbard S.S."/>
            <person name="Banfield J.F."/>
        </authorList>
    </citation>
    <scope>NUCLEOTIDE SEQUENCE [LARGE SCALE GENOMIC DNA]</scope>
</reference>
<keyword evidence="1" id="KW-0812">Transmembrane</keyword>
<comment type="caution">
    <text evidence="2">The sequence shown here is derived from an EMBL/GenBank/DDBJ whole genome shotgun (WGS) entry which is preliminary data.</text>
</comment>
<organism evidence="2 3">
    <name type="scientific">Candidatus Portnoybacteria bacterium RIFCSPHIGHO2_01_FULL_40_12b</name>
    <dbReference type="NCBI Taxonomy" id="1801994"/>
    <lineage>
        <taxon>Bacteria</taxon>
        <taxon>Candidatus Portnoyibacteriota</taxon>
    </lineage>
</organism>
<evidence type="ECO:0000313" key="3">
    <source>
        <dbReference type="Proteomes" id="UP000176974"/>
    </source>
</evidence>